<dbReference type="HOGENOM" id="CLU_046484_5_2_9"/>
<evidence type="ECO:0000256" key="3">
    <source>
        <dbReference type="ARBA" id="ARBA00022801"/>
    </source>
</evidence>
<dbReference type="Proteomes" id="UP000005926">
    <property type="component" value="Unassembled WGS sequence"/>
</dbReference>
<organism evidence="5 6">
    <name type="scientific">Granulicatella adiacens ATCC 49175</name>
    <dbReference type="NCBI Taxonomy" id="638301"/>
    <lineage>
        <taxon>Bacteria</taxon>
        <taxon>Bacillati</taxon>
        <taxon>Bacillota</taxon>
        <taxon>Bacilli</taxon>
        <taxon>Lactobacillales</taxon>
        <taxon>Carnobacteriaceae</taxon>
        <taxon>Granulicatella</taxon>
    </lineage>
</organism>
<reference evidence="5 6" key="1">
    <citation type="submission" date="2009-08" db="EMBL/GenBank/DDBJ databases">
        <authorList>
            <person name="Muzny D."/>
            <person name="Qin X."/>
            <person name="Deng J."/>
            <person name="Jiang H."/>
            <person name="Liu Y."/>
            <person name="Qu J."/>
            <person name="Song X.-Z."/>
            <person name="Zhang L."/>
            <person name="Thornton R."/>
            <person name="Coyle M."/>
            <person name="Francisco L."/>
            <person name="Jackson L."/>
            <person name="Javaid M."/>
            <person name="Korchina V."/>
            <person name="Kovar C."/>
            <person name="Mata R."/>
            <person name="Mathew T."/>
            <person name="Ngo R."/>
            <person name="Nguyen L."/>
            <person name="Nguyen N."/>
            <person name="Okwuonu G."/>
            <person name="Ongeri F."/>
            <person name="Pham C."/>
            <person name="Simmons D."/>
            <person name="Wilczek-Boney K."/>
            <person name="Hale W."/>
            <person name="Jakkamsetti A."/>
            <person name="Pham P."/>
            <person name="Ruth R."/>
            <person name="San Lucas F."/>
            <person name="Warren J."/>
            <person name="Zhang J."/>
            <person name="Zhao Z."/>
            <person name="Zhou C."/>
            <person name="Zhu D."/>
            <person name="Lee S."/>
            <person name="Bess C."/>
            <person name="Blankenburg K."/>
            <person name="Forbes L."/>
            <person name="Fu Q."/>
            <person name="Gubbala S."/>
            <person name="Hirani K."/>
            <person name="Jayaseelan J.C."/>
            <person name="Lara F."/>
            <person name="Munidasa M."/>
            <person name="Palculict T."/>
            <person name="Patil S."/>
            <person name="Pu L.-L."/>
            <person name="Saada N."/>
            <person name="Tang L."/>
            <person name="Weissenberger G."/>
            <person name="Zhu Y."/>
            <person name="Hemphill L."/>
            <person name="Shang Y."/>
            <person name="Youmans B."/>
            <person name="Ayvaz T."/>
            <person name="Ross M."/>
            <person name="Santibanez J."/>
            <person name="Aqrawi P."/>
            <person name="Gross S."/>
            <person name="Joshi V."/>
            <person name="Fowler G."/>
            <person name="Nazareth L."/>
            <person name="Reid J."/>
            <person name="Worley K."/>
            <person name="Petrosino J."/>
            <person name="Highlander S."/>
            <person name="Gibbs R."/>
        </authorList>
    </citation>
    <scope>NUCLEOTIDE SEQUENCE [LARGE SCALE GENOMIC DNA]</scope>
    <source>
        <strain evidence="5 6">ATCC 49175</strain>
    </source>
</reference>
<dbReference type="EMBL" id="ACKZ01000009">
    <property type="protein sequence ID" value="EEW37899.1"/>
    <property type="molecule type" value="Genomic_DNA"/>
</dbReference>
<dbReference type="EC" id="3.1.31.1" evidence="5"/>
<dbReference type="InterPro" id="IPR035437">
    <property type="entry name" value="SNase_OB-fold_sf"/>
</dbReference>
<dbReference type="PANTHER" id="PTHR12302">
    <property type="entry name" value="EBNA2 BINDING PROTEIN P100"/>
    <property type="match status" value="1"/>
</dbReference>
<dbReference type="Pfam" id="PF00565">
    <property type="entry name" value="SNase"/>
    <property type="match status" value="1"/>
</dbReference>
<protein>
    <submittedName>
        <fullName evidence="5">Nuclease-like protein</fullName>
        <ecNumber evidence="5">3.1.31.1</ecNumber>
    </submittedName>
</protein>
<dbReference type="GeneID" id="78413255"/>
<name>C8NER7_9LACT</name>
<evidence type="ECO:0000256" key="1">
    <source>
        <dbReference type="ARBA" id="ARBA00022722"/>
    </source>
</evidence>
<comment type="caution">
    <text evidence="5">The sequence shown here is derived from an EMBL/GenBank/DDBJ whole genome shotgun (WGS) entry which is preliminary data.</text>
</comment>
<dbReference type="InterPro" id="IPR016071">
    <property type="entry name" value="Staphylococal_nuclease_OB-fold"/>
</dbReference>
<dbReference type="PROSITE" id="PS50830">
    <property type="entry name" value="TNASE_3"/>
    <property type="match status" value="1"/>
</dbReference>
<evidence type="ECO:0000313" key="5">
    <source>
        <dbReference type="EMBL" id="EEW37899.1"/>
    </source>
</evidence>
<accession>C8NER7</accession>
<feature type="domain" description="TNase-like" evidence="4">
    <location>
        <begin position="65"/>
        <end position="199"/>
    </location>
</feature>
<dbReference type="GO" id="GO:1990599">
    <property type="term" value="F:3' overhang single-stranded DNA endodeoxyribonuclease activity"/>
    <property type="evidence" value="ECO:0007669"/>
    <property type="project" value="UniProtKB-EC"/>
</dbReference>
<dbReference type="Gene3D" id="2.40.50.90">
    <property type="match status" value="1"/>
</dbReference>
<dbReference type="PANTHER" id="PTHR12302:SF3">
    <property type="entry name" value="SERINE_THREONINE-PROTEIN KINASE 31"/>
    <property type="match status" value="1"/>
</dbReference>
<evidence type="ECO:0000256" key="2">
    <source>
        <dbReference type="ARBA" id="ARBA00022759"/>
    </source>
</evidence>
<keyword evidence="1" id="KW-0540">Nuclease</keyword>
<keyword evidence="2" id="KW-0255">Endonuclease</keyword>
<dbReference type="STRING" id="638301.HMPREF0444_0412"/>
<keyword evidence="3 5" id="KW-0378">Hydrolase</keyword>
<dbReference type="eggNOG" id="COG1525">
    <property type="taxonomic scope" value="Bacteria"/>
</dbReference>
<dbReference type="SMART" id="SM00318">
    <property type="entry name" value="SNc"/>
    <property type="match status" value="1"/>
</dbReference>
<keyword evidence="6" id="KW-1185">Reference proteome</keyword>
<proteinExistence type="predicted"/>
<evidence type="ECO:0000259" key="4">
    <source>
        <dbReference type="PROSITE" id="PS50830"/>
    </source>
</evidence>
<dbReference type="SUPFAM" id="SSF50199">
    <property type="entry name" value="Staphylococcal nuclease"/>
    <property type="match status" value="1"/>
</dbReference>
<dbReference type="AlphaFoldDB" id="C8NER7"/>
<dbReference type="RefSeq" id="WP_005605496.1">
    <property type="nucleotide sequence ID" value="NZ_CP102283.1"/>
</dbReference>
<evidence type="ECO:0000313" key="6">
    <source>
        <dbReference type="Proteomes" id="UP000005926"/>
    </source>
</evidence>
<gene>
    <name evidence="5" type="primary">nuc</name>
    <name evidence="5" type="ORF">HMPREF0444_0412</name>
</gene>
<sequence>MTQKQWKMISTIISIIILIVFALYKAFGEQKATNKSNAHSSSKTSQNTSNSSFTGKNFDFFESMKKYPFKYVYGADGDTFHLSYEGKEFKVRLLIVDAPETAKEGKEAQPFADEAKKRTEELLKNAKKIEGSFDVGDHADKYDRALMYVYVDGKLLQDILIEEGLARVGYAYEPNTSLLKQFQEIEKKAKKQKKNIWEKEGYVTNKGYDISVYK</sequence>